<dbReference type="OrthoDB" id="2973282at2759"/>
<dbReference type="InterPro" id="IPR032675">
    <property type="entry name" value="LRR_dom_sf"/>
</dbReference>
<name>A0A5M3N029_CONPW</name>
<dbReference type="KEGG" id="cput:CONPUDRAFT_163686"/>
<dbReference type="Gene3D" id="1.20.1280.50">
    <property type="match status" value="1"/>
</dbReference>
<dbReference type="Proteomes" id="UP000053558">
    <property type="component" value="Unassembled WGS sequence"/>
</dbReference>
<keyword evidence="3" id="KW-1185">Reference proteome</keyword>
<feature type="domain" description="F-box" evidence="1">
    <location>
        <begin position="140"/>
        <end position="204"/>
    </location>
</feature>
<comment type="caution">
    <text evidence="2">The sequence shown here is derived from an EMBL/GenBank/DDBJ whole genome shotgun (WGS) entry which is preliminary data.</text>
</comment>
<dbReference type="SUPFAM" id="SSF52047">
    <property type="entry name" value="RNI-like"/>
    <property type="match status" value="1"/>
</dbReference>
<proteinExistence type="predicted"/>
<evidence type="ECO:0000259" key="1">
    <source>
        <dbReference type="Pfam" id="PF12937"/>
    </source>
</evidence>
<evidence type="ECO:0000313" key="2">
    <source>
        <dbReference type="EMBL" id="EIW84607.1"/>
    </source>
</evidence>
<sequence length="501" mass="56926">MTTCKKHQAHRVTVDTMGSSMISAETEEKPIKYFEELAAVVRLPPSADRDVQASLIYSILKVPSVTNKVNRAIKASVLAPFEDANYSSICTQELADIHRFMADASSMVHDLEHSISTFSRLKERLEQSMSACSRSTSAIGRIPVEILVEIFVLARPPSRCLGIKGTSSTVIRPGLKVSFNAAQVSRRWRSVALNTPRLWSPIHLSGAKEVVACGIPGPLEMLARTSFAPSYLVVYLHAANHRFMVACKKGFISAFEQKCKGLDVHVMRNDRKNHYSYCYSKIAEWLPRFSKLERLALMDCHLDVQISTLWAHWNKLTHLHIQLRTFEDRGKFYSLPALPTMKVLVAEELTLPRDTESFFLKFPNLTDFFAQQPCSTWPLQPFSHSKLERVAVYCSSAYVADFMSAATLPSLTDLAVSSISYHDSKVEDLLTDLVHRSGCQLRRLNILNGWSHEKRLLEQHKISKALAIPIVHCELDWDNMTMMRELKTNWYEREYFVEPKS</sequence>
<reference evidence="3" key="1">
    <citation type="journal article" date="2012" name="Science">
        <title>The Paleozoic origin of enzymatic lignin decomposition reconstructed from 31 fungal genomes.</title>
        <authorList>
            <person name="Floudas D."/>
            <person name="Binder M."/>
            <person name="Riley R."/>
            <person name="Barry K."/>
            <person name="Blanchette R.A."/>
            <person name="Henrissat B."/>
            <person name="Martinez A.T."/>
            <person name="Otillar R."/>
            <person name="Spatafora J.W."/>
            <person name="Yadav J.S."/>
            <person name="Aerts A."/>
            <person name="Benoit I."/>
            <person name="Boyd A."/>
            <person name="Carlson A."/>
            <person name="Copeland A."/>
            <person name="Coutinho P.M."/>
            <person name="de Vries R.P."/>
            <person name="Ferreira P."/>
            <person name="Findley K."/>
            <person name="Foster B."/>
            <person name="Gaskell J."/>
            <person name="Glotzer D."/>
            <person name="Gorecki P."/>
            <person name="Heitman J."/>
            <person name="Hesse C."/>
            <person name="Hori C."/>
            <person name="Igarashi K."/>
            <person name="Jurgens J.A."/>
            <person name="Kallen N."/>
            <person name="Kersten P."/>
            <person name="Kohler A."/>
            <person name="Kuees U."/>
            <person name="Kumar T.K.A."/>
            <person name="Kuo A."/>
            <person name="LaButti K."/>
            <person name="Larrondo L.F."/>
            <person name="Lindquist E."/>
            <person name="Ling A."/>
            <person name="Lombard V."/>
            <person name="Lucas S."/>
            <person name="Lundell T."/>
            <person name="Martin R."/>
            <person name="McLaughlin D.J."/>
            <person name="Morgenstern I."/>
            <person name="Morin E."/>
            <person name="Murat C."/>
            <person name="Nagy L.G."/>
            <person name="Nolan M."/>
            <person name="Ohm R.A."/>
            <person name="Patyshakuliyeva A."/>
            <person name="Rokas A."/>
            <person name="Ruiz-Duenas F.J."/>
            <person name="Sabat G."/>
            <person name="Salamov A."/>
            <person name="Samejima M."/>
            <person name="Schmutz J."/>
            <person name="Slot J.C."/>
            <person name="St John F."/>
            <person name="Stenlid J."/>
            <person name="Sun H."/>
            <person name="Sun S."/>
            <person name="Syed K."/>
            <person name="Tsang A."/>
            <person name="Wiebenga A."/>
            <person name="Young D."/>
            <person name="Pisabarro A."/>
            <person name="Eastwood D.C."/>
            <person name="Martin F."/>
            <person name="Cullen D."/>
            <person name="Grigoriev I.V."/>
            <person name="Hibbett D.S."/>
        </authorList>
    </citation>
    <scope>NUCLEOTIDE SEQUENCE [LARGE SCALE GENOMIC DNA]</scope>
    <source>
        <strain evidence="3">RWD-64-598 SS2</strain>
    </source>
</reference>
<dbReference type="InterPro" id="IPR001810">
    <property type="entry name" value="F-box_dom"/>
</dbReference>
<protein>
    <recommendedName>
        <fullName evidence="1">F-box domain-containing protein</fullName>
    </recommendedName>
</protein>
<accession>A0A5M3N029</accession>
<dbReference type="Gene3D" id="3.80.10.10">
    <property type="entry name" value="Ribonuclease Inhibitor"/>
    <property type="match status" value="1"/>
</dbReference>
<dbReference type="Pfam" id="PF12937">
    <property type="entry name" value="F-box-like"/>
    <property type="match status" value="1"/>
</dbReference>
<gene>
    <name evidence="2" type="ORF">CONPUDRAFT_163686</name>
</gene>
<dbReference type="AlphaFoldDB" id="A0A5M3N029"/>
<dbReference type="GeneID" id="19204965"/>
<dbReference type="EMBL" id="JH711575">
    <property type="protein sequence ID" value="EIW84607.1"/>
    <property type="molecule type" value="Genomic_DNA"/>
</dbReference>
<organism evidence="2 3">
    <name type="scientific">Coniophora puteana (strain RWD-64-598)</name>
    <name type="common">Brown rot fungus</name>
    <dbReference type="NCBI Taxonomy" id="741705"/>
    <lineage>
        <taxon>Eukaryota</taxon>
        <taxon>Fungi</taxon>
        <taxon>Dikarya</taxon>
        <taxon>Basidiomycota</taxon>
        <taxon>Agaricomycotina</taxon>
        <taxon>Agaricomycetes</taxon>
        <taxon>Agaricomycetidae</taxon>
        <taxon>Boletales</taxon>
        <taxon>Coniophorineae</taxon>
        <taxon>Coniophoraceae</taxon>
        <taxon>Coniophora</taxon>
    </lineage>
</organism>
<evidence type="ECO:0000313" key="3">
    <source>
        <dbReference type="Proteomes" id="UP000053558"/>
    </source>
</evidence>
<dbReference type="RefSeq" id="XP_007766263.1">
    <property type="nucleotide sequence ID" value="XM_007768073.1"/>
</dbReference>